<comment type="subcellular location">
    <subcellularLocation>
        <location evidence="2">Cell membrane</location>
        <topology evidence="2">Multi-pass membrane protein</topology>
    </subcellularLocation>
</comment>
<dbReference type="EMBL" id="JAFLVR010000028">
    <property type="protein sequence ID" value="MBO0453149.1"/>
    <property type="molecule type" value="Genomic_DNA"/>
</dbReference>
<dbReference type="SMART" id="SM00388">
    <property type="entry name" value="HisKA"/>
    <property type="match status" value="1"/>
</dbReference>
<dbReference type="SUPFAM" id="SSF47384">
    <property type="entry name" value="Homodimeric domain of signal transducing histidine kinase"/>
    <property type="match status" value="1"/>
</dbReference>
<keyword evidence="10" id="KW-0902">Two-component regulatory system</keyword>
<comment type="caution">
    <text evidence="14">The sequence shown here is derived from an EMBL/GenBank/DDBJ whole genome shotgun (WGS) entry which is preliminary data.</text>
</comment>
<feature type="transmembrane region" description="Helical" evidence="12">
    <location>
        <begin position="9"/>
        <end position="26"/>
    </location>
</feature>
<evidence type="ECO:0000256" key="12">
    <source>
        <dbReference type="SAM" id="Phobius"/>
    </source>
</evidence>
<keyword evidence="15" id="KW-1185">Reference proteome</keyword>
<evidence type="ECO:0000313" key="14">
    <source>
        <dbReference type="EMBL" id="MBO0453149.1"/>
    </source>
</evidence>
<dbReference type="InterPro" id="IPR003661">
    <property type="entry name" value="HisK_dim/P_dom"/>
</dbReference>
<evidence type="ECO:0000256" key="2">
    <source>
        <dbReference type="ARBA" id="ARBA00004651"/>
    </source>
</evidence>
<dbReference type="Proteomes" id="UP000664495">
    <property type="component" value="Unassembled WGS sequence"/>
</dbReference>
<evidence type="ECO:0000259" key="13">
    <source>
        <dbReference type="PROSITE" id="PS50109"/>
    </source>
</evidence>
<evidence type="ECO:0000256" key="11">
    <source>
        <dbReference type="ARBA" id="ARBA00023136"/>
    </source>
</evidence>
<dbReference type="CDD" id="cd00082">
    <property type="entry name" value="HisKA"/>
    <property type="match status" value="1"/>
</dbReference>
<keyword evidence="9 12" id="KW-1133">Transmembrane helix</keyword>
<gene>
    <name evidence="14" type="ORF">JZO85_12765</name>
</gene>
<feature type="domain" description="Histidine kinase" evidence="13">
    <location>
        <begin position="162"/>
        <end position="375"/>
    </location>
</feature>
<dbReference type="InterPro" id="IPR036890">
    <property type="entry name" value="HATPase_C_sf"/>
</dbReference>
<dbReference type="PROSITE" id="PS50109">
    <property type="entry name" value="HIS_KIN"/>
    <property type="match status" value="1"/>
</dbReference>
<protein>
    <recommendedName>
        <fullName evidence="3">histidine kinase</fullName>
        <ecNumber evidence="3">2.7.13.3</ecNumber>
    </recommendedName>
</protein>
<evidence type="ECO:0000256" key="4">
    <source>
        <dbReference type="ARBA" id="ARBA00022475"/>
    </source>
</evidence>
<dbReference type="InterPro" id="IPR005467">
    <property type="entry name" value="His_kinase_dom"/>
</dbReference>
<keyword evidence="7 12" id="KW-0812">Transmembrane</keyword>
<reference evidence="14 15" key="1">
    <citation type="submission" date="2021-03" db="EMBL/GenBank/DDBJ databases">
        <title>Enterococcal diversity collection.</title>
        <authorList>
            <person name="Gilmore M.S."/>
            <person name="Schwartzman J."/>
            <person name="Van Tyne D."/>
            <person name="Martin M."/>
            <person name="Earl A.M."/>
            <person name="Manson A.L."/>
            <person name="Straub T."/>
            <person name="Salamzade R."/>
            <person name="Saavedra J."/>
            <person name="Lebreton F."/>
            <person name="Prichula J."/>
            <person name="Schaufler K."/>
            <person name="Gaca A."/>
            <person name="Sgardioli B."/>
            <person name="Wagenaar J."/>
            <person name="Strong T."/>
        </authorList>
    </citation>
    <scope>NUCLEOTIDE SEQUENCE [LARGE SCALE GENOMIC DNA]</scope>
    <source>
        <strain evidence="14 15">MJM16</strain>
    </source>
</reference>
<evidence type="ECO:0000256" key="3">
    <source>
        <dbReference type="ARBA" id="ARBA00012438"/>
    </source>
</evidence>
<dbReference type="CDD" id="cd00075">
    <property type="entry name" value="HATPase"/>
    <property type="match status" value="1"/>
</dbReference>
<proteinExistence type="predicted"/>
<dbReference type="Pfam" id="PF02518">
    <property type="entry name" value="HATPase_c"/>
    <property type="match status" value="1"/>
</dbReference>
<evidence type="ECO:0000256" key="6">
    <source>
        <dbReference type="ARBA" id="ARBA00022679"/>
    </source>
</evidence>
<dbReference type="Gene3D" id="1.10.287.130">
    <property type="match status" value="1"/>
</dbReference>
<evidence type="ECO:0000256" key="1">
    <source>
        <dbReference type="ARBA" id="ARBA00000085"/>
    </source>
</evidence>
<dbReference type="SUPFAM" id="SSF55874">
    <property type="entry name" value="ATPase domain of HSP90 chaperone/DNA topoisomerase II/histidine kinase"/>
    <property type="match status" value="1"/>
</dbReference>
<dbReference type="InterPro" id="IPR004358">
    <property type="entry name" value="Sig_transdc_His_kin-like_C"/>
</dbReference>
<sequence length="375" mass="42958">MDQRRSKKIILLYVLFSLLFVTLVMVQNLRMRSELLQDQQATLALLNKEESFSEAKLIEGFDEPKTADLIAEGKKLETKYGLLGKMSLAHLLNTFILRNFAVFSLGWLLFSLLFYWLLRKKRTLHHQLEEKTNEYEETLAYNELMLRRSQREEGDLKSSITDITHQLKTPVASLKLSLDIALSEQYEEQERKKFAEQAEVQINKLGLMLDGLGKISQLETELIQLHPQKVSLQQLLTQAVNSVIMKAVEKEIELEVELSEESFVLVDKKWTLEALGNVLENAIKYSPKKTTVVVQTSLLITYVLVEVKDQGPGIPKEEQNKIYQRFYRGKNSASVEGSGVGLYLTRKIIEEQGGTVLVKRRQPRGSNFQLTLPLA</sequence>
<dbReference type="InterPro" id="IPR050351">
    <property type="entry name" value="BphY/WalK/GraS-like"/>
</dbReference>
<dbReference type="SMART" id="SM00387">
    <property type="entry name" value="HATPase_c"/>
    <property type="match status" value="1"/>
</dbReference>
<evidence type="ECO:0000256" key="5">
    <source>
        <dbReference type="ARBA" id="ARBA00022553"/>
    </source>
</evidence>
<keyword evidence="8 14" id="KW-0418">Kinase</keyword>
<keyword evidence="11 12" id="KW-0472">Membrane</keyword>
<dbReference type="EC" id="2.7.13.3" evidence="3"/>
<dbReference type="RefSeq" id="WP_207108918.1">
    <property type="nucleotide sequence ID" value="NZ_JAFLVR010000028.1"/>
</dbReference>
<dbReference type="Gene3D" id="3.30.565.10">
    <property type="entry name" value="Histidine kinase-like ATPase, C-terminal domain"/>
    <property type="match status" value="1"/>
</dbReference>
<evidence type="ECO:0000256" key="8">
    <source>
        <dbReference type="ARBA" id="ARBA00022777"/>
    </source>
</evidence>
<keyword evidence="5" id="KW-0597">Phosphoprotein</keyword>
<evidence type="ECO:0000256" key="9">
    <source>
        <dbReference type="ARBA" id="ARBA00022989"/>
    </source>
</evidence>
<evidence type="ECO:0000256" key="7">
    <source>
        <dbReference type="ARBA" id="ARBA00022692"/>
    </source>
</evidence>
<comment type="catalytic activity">
    <reaction evidence="1">
        <text>ATP + protein L-histidine = ADP + protein N-phospho-L-histidine.</text>
        <dbReference type="EC" id="2.7.13.3"/>
    </reaction>
</comment>
<organism evidence="14 15">
    <name type="scientific">Candidatus Enterococcus murrayae</name>
    <dbReference type="NCBI Taxonomy" id="2815321"/>
    <lineage>
        <taxon>Bacteria</taxon>
        <taxon>Bacillati</taxon>
        <taxon>Bacillota</taxon>
        <taxon>Bacilli</taxon>
        <taxon>Lactobacillales</taxon>
        <taxon>Enterococcaceae</taxon>
        <taxon>Enterococcus</taxon>
    </lineage>
</organism>
<keyword evidence="4" id="KW-1003">Cell membrane</keyword>
<keyword evidence="6" id="KW-0808">Transferase</keyword>
<evidence type="ECO:0000313" key="15">
    <source>
        <dbReference type="Proteomes" id="UP000664495"/>
    </source>
</evidence>
<dbReference type="InterPro" id="IPR003594">
    <property type="entry name" value="HATPase_dom"/>
</dbReference>
<dbReference type="GO" id="GO:0016301">
    <property type="term" value="F:kinase activity"/>
    <property type="evidence" value="ECO:0007669"/>
    <property type="project" value="UniProtKB-KW"/>
</dbReference>
<dbReference type="PANTHER" id="PTHR45453">
    <property type="entry name" value="PHOSPHATE REGULON SENSOR PROTEIN PHOR"/>
    <property type="match status" value="1"/>
</dbReference>
<dbReference type="PRINTS" id="PR00344">
    <property type="entry name" value="BCTRLSENSOR"/>
</dbReference>
<evidence type="ECO:0000256" key="10">
    <source>
        <dbReference type="ARBA" id="ARBA00023012"/>
    </source>
</evidence>
<accession>A0ABS3HJP0</accession>
<feature type="transmembrane region" description="Helical" evidence="12">
    <location>
        <begin position="95"/>
        <end position="118"/>
    </location>
</feature>
<dbReference type="PANTHER" id="PTHR45453:SF2">
    <property type="entry name" value="HISTIDINE KINASE"/>
    <property type="match status" value="1"/>
</dbReference>
<name>A0ABS3HJP0_9ENTE</name>
<dbReference type="InterPro" id="IPR036097">
    <property type="entry name" value="HisK_dim/P_sf"/>
</dbReference>